<reference evidence="8" key="1">
    <citation type="submission" date="2015-02" db="EMBL/GenBank/DDBJ databases">
        <title>Physiological reanalysis, assessment of diazotrophy, and genome sequences of multiple isolates of Streptomyces thermoautotrophicus.</title>
        <authorList>
            <person name="MacKellar D.C."/>
            <person name="Lieber L."/>
            <person name="Norman J."/>
            <person name="Bolger A."/>
            <person name="Tobin C."/>
            <person name="Murray J.W."/>
            <person name="Friesen M."/>
            <person name="Prell J."/>
        </authorList>
    </citation>
    <scope>NUCLEOTIDE SEQUENCE [LARGE SCALE GENOMIC DNA]</scope>
    <source>
        <strain evidence="8">UBT1</strain>
    </source>
</reference>
<reference evidence="7" key="4">
    <citation type="submission" date="2015-04" db="EMBL/GenBank/DDBJ databases">
        <title>Physiological reanalysis, assessment of diazotrophy, and genome sequences of multiple isolates of Streptomyces thermoautotrophicus.</title>
        <authorList>
            <person name="MacKellar D.C."/>
            <person name="Lieber L."/>
            <person name="Norman J."/>
            <person name="Bolger A."/>
            <person name="Tobin C."/>
            <person name="Murray J.W."/>
            <person name="Chang R."/>
            <person name="Ford T."/>
            <person name="Nguyen P.Q."/>
            <person name="Woodward J."/>
            <person name="Permingeat H."/>
            <person name="Joshi N.S."/>
            <person name="Silver P.A."/>
            <person name="Usadel B."/>
            <person name="Rutherford A.W."/>
            <person name="Friesen M."/>
            <person name="Prell J."/>
        </authorList>
    </citation>
    <scope>NUCLEOTIDE SEQUENCE [LARGE SCALE GENOMIC DNA]</scope>
    <source>
        <strain evidence="7">H1</strain>
    </source>
</reference>
<dbReference type="PATRIC" id="fig|1469144.10.peg.3477"/>
<evidence type="ECO:0000256" key="2">
    <source>
        <dbReference type="ARBA" id="ARBA00023186"/>
    </source>
</evidence>
<dbReference type="SMART" id="SM00883">
    <property type="entry name" value="Cpn10"/>
    <property type="match status" value="1"/>
</dbReference>
<dbReference type="Gene3D" id="2.30.33.40">
    <property type="entry name" value="GroES chaperonin"/>
    <property type="match status" value="1"/>
</dbReference>
<evidence type="ECO:0000313" key="4">
    <source>
        <dbReference type="EMBL" id="KWX02187.1"/>
    </source>
</evidence>
<dbReference type="InterPro" id="IPR037124">
    <property type="entry name" value="Chaperonin_GroES_sf"/>
</dbReference>
<protein>
    <recommendedName>
        <fullName evidence="3">10 kDa chaperonin</fullName>
    </recommendedName>
</protein>
<gene>
    <name evidence="4" type="ORF">LI90_3229</name>
    <name evidence="5" type="ORF">TH66_10665</name>
    <name evidence="6" type="ORF">TR74_03370</name>
</gene>
<keyword evidence="7" id="KW-1185">Reference proteome</keyword>
<dbReference type="Pfam" id="PF00166">
    <property type="entry name" value="Cpn10"/>
    <property type="match status" value="1"/>
</dbReference>
<dbReference type="GO" id="GO:0044183">
    <property type="term" value="F:protein folding chaperone"/>
    <property type="evidence" value="ECO:0007669"/>
    <property type="project" value="InterPro"/>
</dbReference>
<comment type="subunit">
    <text evidence="3">Heptamer of 7 subunits arranged in a ring.</text>
</comment>
<dbReference type="GO" id="GO:0051087">
    <property type="term" value="F:protein-folding chaperone binding"/>
    <property type="evidence" value="ECO:0007669"/>
    <property type="project" value="TreeGrafter"/>
</dbReference>
<accession>A0A132MZS3</accession>
<dbReference type="EMBL" id="JYIK01000458">
    <property type="protein sequence ID" value="KWX10477.1"/>
    <property type="molecule type" value="Genomic_DNA"/>
</dbReference>
<comment type="caution">
    <text evidence="5">The sequence shown here is derived from an EMBL/GenBank/DDBJ whole genome shotgun (WGS) entry which is preliminary data.</text>
</comment>
<evidence type="ECO:0000313" key="6">
    <source>
        <dbReference type="EMBL" id="KWX10477.1"/>
    </source>
</evidence>
<evidence type="ECO:0000313" key="5">
    <source>
        <dbReference type="EMBL" id="KWX03391.1"/>
    </source>
</evidence>
<keyword evidence="2 3" id="KW-0143">Chaperone</keyword>
<reference evidence="4" key="3">
    <citation type="submission" date="2015-04" db="EMBL/GenBank/DDBJ databases">
        <title>Physiological reanalysis, assessment of diazotrophy, and genome sequences of multiple isolates of Streptomyces thermoautotrophicus.</title>
        <authorList>
            <person name="MacKellar D.C."/>
            <person name="Lieber L."/>
            <person name="Norman J."/>
            <person name="Bolger A."/>
            <person name="Tobin C."/>
            <person name="Murray J.W."/>
            <person name="Woodward J."/>
            <person name="Friesen M."/>
            <person name="Prell J."/>
        </authorList>
    </citation>
    <scope>NUCLEOTIDE SEQUENCE [LARGE SCALE GENOMIC DNA]</scope>
    <source>
        <strain evidence="4">H1</strain>
    </source>
</reference>
<proteinExistence type="inferred from homology"/>
<dbReference type="PANTHER" id="PTHR10772:SF58">
    <property type="entry name" value="CO-CHAPERONIN GROES"/>
    <property type="match status" value="1"/>
</dbReference>
<dbReference type="EMBL" id="LAXD01000001">
    <property type="protein sequence ID" value="KWX02187.1"/>
    <property type="molecule type" value="Genomic_DNA"/>
</dbReference>
<dbReference type="PANTHER" id="PTHR10772">
    <property type="entry name" value="10 KDA HEAT SHOCK PROTEIN"/>
    <property type="match status" value="1"/>
</dbReference>
<dbReference type="GO" id="GO:0046872">
    <property type="term" value="F:metal ion binding"/>
    <property type="evidence" value="ECO:0007669"/>
    <property type="project" value="TreeGrafter"/>
</dbReference>
<reference evidence="5 9" key="2">
    <citation type="submission" date="2015-02" db="EMBL/GenBank/DDBJ databases">
        <title>Physiological reanalysis, assessment of diazotrophy, and genome sequences of multiple isolates of Streptomyces thermoautotrophicus.</title>
        <authorList>
            <person name="MacKellar D.C."/>
            <person name="Lieber L."/>
            <person name="Norman J."/>
            <person name="Bolger A."/>
            <person name="Tobin C."/>
            <person name="Murray J.W."/>
            <person name="Prell J."/>
        </authorList>
    </citation>
    <scope>NUCLEOTIDE SEQUENCE [LARGE SCALE GENOMIC DNA]</scope>
    <source>
        <strain evidence="5 9">UBT1</strain>
    </source>
</reference>
<sequence length="119" mass="13246">MSAHNQPESTSFEEKLPIRMLHDRVLVKVDQNEGERRTSGGLLIPANAKMGKRLAWAQVVAVGQNVRTVEPGDRVLFDPEDRGEVEVRGVDYILLRERDIHAVAAERLQDGDGATGLYL</sequence>
<dbReference type="GO" id="GO:0005524">
    <property type="term" value="F:ATP binding"/>
    <property type="evidence" value="ECO:0007669"/>
    <property type="project" value="InterPro"/>
</dbReference>
<organism evidence="5 9">
    <name type="scientific">Carbonactinospora thermoautotrophica</name>
    <dbReference type="NCBI Taxonomy" id="1469144"/>
    <lineage>
        <taxon>Bacteria</taxon>
        <taxon>Bacillati</taxon>
        <taxon>Actinomycetota</taxon>
        <taxon>Actinomycetes</taxon>
        <taxon>Kitasatosporales</taxon>
        <taxon>Carbonactinosporaceae</taxon>
        <taxon>Carbonactinospora</taxon>
    </lineage>
</organism>
<dbReference type="EMBL" id="JYIJ01000017">
    <property type="protein sequence ID" value="KWX03391.1"/>
    <property type="molecule type" value="Genomic_DNA"/>
</dbReference>
<dbReference type="InterPro" id="IPR020818">
    <property type="entry name" value="Chaperonin_GroES"/>
</dbReference>
<dbReference type="GO" id="GO:0051082">
    <property type="term" value="F:unfolded protein binding"/>
    <property type="evidence" value="ECO:0007669"/>
    <property type="project" value="TreeGrafter"/>
</dbReference>
<evidence type="ECO:0000313" key="7">
    <source>
        <dbReference type="Proteomes" id="UP000070188"/>
    </source>
</evidence>
<evidence type="ECO:0000313" key="8">
    <source>
        <dbReference type="Proteomes" id="UP000070598"/>
    </source>
</evidence>
<dbReference type="Proteomes" id="UP000070659">
    <property type="component" value="Unassembled WGS sequence"/>
</dbReference>
<comment type="similarity">
    <text evidence="1 3">Belongs to the GroES chaperonin family.</text>
</comment>
<dbReference type="Proteomes" id="UP000070598">
    <property type="component" value="Unassembled WGS sequence"/>
</dbReference>
<comment type="function">
    <text evidence="3">Together with the chaperonin GroEL, plays an essential role in assisting protein folding. The GroEL-GroES system forms a nano-cage that allows encapsulation of the non-native substrate proteins and provides a physical environment optimized to promote and accelerate protein folding. GroES binds to the apical surface of the GroEL ring, thereby capping the opening of the GroEL channel.</text>
</comment>
<dbReference type="STRING" id="1469144.LI90_3229"/>
<dbReference type="PRINTS" id="PR00297">
    <property type="entry name" value="CHAPERONIN10"/>
</dbReference>
<dbReference type="CDD" id="cd00320">
    <property type="entry name" value="cpn10"/>
    <property type="match status" value="1"/>
</dbReference>
<evidence type="ECO:0000256" key="1">
    <source>
        <dbReference type="ARBA" id="ARBA00006975"/>
    </source>
</evidence>
<evidence type="ECO:0000256" key="3">
    <source>
        <dbReference type="RuleBase" id="RU000535"/>
    </source>
</evidence>
<name>A0A132MZS3_9ACTN</name>
<dbReference type="AlphaFoldDB" id="A0A132MZS3"/>
<dbReference type="Proteomes" id="UP000070188">
    <property type="component" value="Unassembled WGS sequence"/>
</dbReference>
<dbReference type="SUPFAM" id="SSF50129">
    <property type="entry name" value="GroES-like"/>
    <property type="match status" value="1"/>
</dbReference>
<dbReference type="InterPro" id="IPR011032">
    <property type="entry name" value="GroES-like_sf"/>
</dbReference>
<evidence type="ECO:0000313" key="9">
    <source>
        <dbReference type="Proteomes" id="UP000070659"/>
    </source>
</evidence>